<reference evidence="1" key="2">
    <citation type="journal article" date="2015" name="Data Brief">
        <title>Shoot transcriptome of the giant reed, Arundo donax.</title>
        <authorList>
            <person name="Barrero R.A."/>
            <person name="Guerrero F.D."/>
            <person name="Moolhuijzen P."/>
            <person name="Goolsby J.A."/>
            <person name="Tidwell J."/>
            <person name="Bellgard S.E."/>
            <person name="Bellgard M.I."/>
        </authorList>
    </citation>
    <scope>NUCLEOTIDE SEQUENCE</scope>
    <source>
        <tissue evidence="1">Shoot tissue taken approximately 20 cm above the soil surface</tissue>
    </source>
</reference>
<protein>
    <submittedName>
        <fullName evidence="1">Uncharacterized protein</fullName>
    </submittedName>
</protein>
<dbReference type="AlphaFoldDB" id="A0A0A9BBR8"/>
<accession>A0A0A9BBR8</accession>
<proteinExistence type="predicted"/>
<sequence length="28" mass="3226">MYNFAQNICKTKGPGINLHNRDYMPALD</sequence>
<evidence type="ECO:0000313" key="1">
    <source>
        <dbReference type="EMBL" id="JAD58645.1"/>
    </source>
</evidence>
<dbReference type="EMBL" id="GBRH01239250">
    <property type="protein sequence ID" value="JAD58645.1"/>
    <property type="molecule type" value="Transcribed_RNA"/>
</dbReference>
<reference evidence="1" key="1">
    <citation type="submission" date="2014-09" db="EMBL/GenBank/DDBJ databases">
        <authorList>
            <person name="Magalhaes I.L.F."/>
            <person name="Oliveira U."/>
            <person name="Santos F.R."/>
            <person name="Vidigal T.H.D.A."/>
            <person name="Brescovit A.D."/>
            <person name="Santos A.J."/>
        </authorList>
    </citation>
    <scope>NUCLEOTIDE SEQUENCE</scope>
    <source>
        <tissue evidence="1">Shoot tissue taken approximately 20 cm above the soil surface</tissue>
    </source>
</reference>
<organism evidence="1">
    <name type="scientific">Arundo donax</name>
    <name type="common">Giant reed</name>
    <name type="synonym">Donax arundinaceus</name>
    <dbReference type="NCBI Taxonomy" id="35708"/>
    <lineage>
        <taxon>Eukaryota</taxon>
        <taxon>Viridiplantae</taxon>
        <taxon>Streptophyta</taxon>
        <taxon>Embryophyta</taxon>
        <taxon>Tracheophyta</taxon>
        <taxon>Spermatophyta</taxon>
        <taxon>Magnoliopsida</taxon>
        <taxon>Liliopsida</taxon>
        <taxon>Poales</taxon>
        <taxon>Poaceae</taxon>
        <taxon>PACMAD clade</taxon>
        <taxon>Arundinoideae</taxon>
        <taxon>Arundineae</taxon>
        <taxon>Arundo</taxon>
    </lineage>
</organism>
<name>A0A0A9BBR8_ARUDO</name>